<comment type="caution">
    <text evidence="2">The sequence shown here is derived from an EMBL/GenBank/DDBJ whole genome shotgun (WGS) entry which is preliminary data.</text>
</comment>
<dbReference type="EMBL" id="QURL01000004">
    <property type="protein sequence ID" value="RFC63644.1"/>
    <property type="molecule type" value="Genomic_DNA"/>
</dbReference>
<gene>
    <name evidence="2" type="ORF">DYI37_11615</name>
</gene>
<feature type="transmembrane region" description="Helical" evidence="1">
    <location>
        <begin position="136"/>
        <end position="156"/>
    </location>
</feature>
<feature type="transmembrane region" description="Helical" evidence="1">
    <location>
        <begin position="265"/>
        <end position="286"/>
    </location>
</feature>
<feature type="transmembrane region" description="Helical" evidence="1">
    <location>
        <begin position="328"/>
        <end position="346"/>
    </location>
</feature>
<keyword evidence="1" id="KW-1133">Transmembrane helix</keyword>
<evidence type="ECO:0000313" key="3">
    <source>
        <dbReference type="Proteomes" id="UP000264310"/>
    </source>
</evidence>
<feature type="transmembrane region" description="Helical" evidence="1">
    <location>
        <begin position="168"/>
        <end position="194"/>
    </location>
</feature>
<feature type="transmembrane region" description="Helical" evidence="1">
    <location>
        <begin position="358"/>
        <end position="382"/>
    </location>
</feature>
<feature type="transmembrane region" description="Helical" evidence="1">
    <location>
        <begin position="111"/>
        <end position="130"/>
    </location>
</feature>
<dbReference type="AlphaFoldDB" id="A0A371X3Q1"/>
<keyword evidence="1" id="KW-0812">Transmembrane</keyword>
<feature type="transmembrane region" description="Helical" evidence="1">
    <location>
        <begin position="298"/>
        <end position="316"/>
    </location>
</feature>
<sequence>MNANDQSSVRNRQLLLAETVTVIVLAALSLWAVRPLLEEWGLLETFRANGANFLLTSFPQMTLRPLHLVISYMQYALGGGSVIGVGVVAALLVTVRYIVARWAVSPILDGSARWAFATLSTALLIWPGLYFARFSAAQVSAILLMFVLGCSVRLYARRSLGLQLLSAGAVLILLLIYQASAVVLAGIPLLAFLIRIENSPFDVRARVGLALRIGVPIGLGFAVYGLYAFVASRLLGGGYESAIGGVLFSFAALAEHVRISYQTAYLGNALVLPAMLLVLAIGMFLGGWNAVQRSAIRMAVLTAVVLAILPLCALTYQLDVHLRDPERVLFPVSLGLCLLFLALLVAGEDRKTAPVITLPAVLMVTALLSQSAIGAIQVRGYWNLQKDVIFQTIDAVRQTGAKRFVLRDTTGELGDVYTLLPPHLNLALKWYRVDADVLLCTDDAVNRLHPLAARYPIPSTPRCSEVPQEGRVLLDAVASGSKIVVSVSK</sequence>
<proteinExistence type="predicted"/>
<evidence type="ECO:0000313" key="2">
    <source>
        <dbReference type="EMBL" id="RFC63644.1"/>
    </source>
</evidence>
<keyword evidence="1" id="KW-0472">Membrane</keyword>
<keyword evidence="3" id="KW-1185">Reference proteome</keyword>
<accession>A0A371X3Q1</accession>
<reference evidence="2 3" key="1">
    <citation type="submission" date="2018-08" db="EMBL/GenBank/DDBJ databases">
        <title>Fulvimarina sp. 85, whole genome shotgun sequence.</title>
        <authorList>
            <person name="Tuo L."/>
        </authorList>
    </citation>
    <scope>NUCLEOTIDE SEQUENCE [LARGE SCALE GENOMIC DNA]</scope>
    <source>
        <strain evidence="2 3">85</strain>
    </source>
</reference>
<feature type="transmembrane region" description="Helical" evidence="1">
    <location>
        <begin position="14"/>
        <end position="33"/>
    </location>
</feature>
<name>A0A371X3Q1_9HYPH</name>
<evidence type="ECO:0008006" key="4">
    <source>
        <dbReference type="Google" id="ProtNLM"/>
    </source>
</evidence>
<protein>
    <recommendedName>
        <fullName evidence="4">Glycosyltransferase RgtA/B/C/D-like domain-containing protein</fullName>
    </recommendedName>
</protein>
<organism evidence="2 3">
    <name type="scientific">Fulvimarina endophytica</name>
    <dbReference type="NCBI Taxonomy" id="2293836"/>
    <lineage>
        <taxon>Bacteria</taxon>
        <taxon>Pseudomonadati</taxon>
        <taxon>Pseudomonadota</taxon>
        <taxon>Alphaproteobacteria</taxon>
        <taxon>Hyphomicrobiales</taxon>
        <taxon>Aurantimonadaceae</taxon>
        <taxon>Fulvimarina</taxon>
    </lineage>
</organism>
<dbReference type="RefSeq" id="WP_116683374.1">
    <property type="nucleotide sequence ID" value="NZ_QURL01000004.1"/>
</dbReference>
<evidence type="ECO:0000256" key="1">
    <source>
        <dbReference type="SAM" id="Phobius"/>
    </source>
</evidence>
<feature type="transmembrane region" description="Helical" evidence="1">
    <location>
        <begin position="209"/>
        <end position="230"/>
    </location>
</feature>
<feature type="transmembrane region" description="Helical" evidence="1">
    <location>
        <begin position="242"/>
        <end position="259"/>
    </location>
</feature>
<feature type="transmembrane region" description="Helical" evidence="1">
    <location>
        <begin position="75"/>
        <end position="99"/>
    </location>
</feature>
<dbReference type="Proteomes" id="UP000264310">
    <property type="component" value="Unassembled WGS sequence"/>
</dbReference>
<dbReference type="OrthoDB" id="7059309at2"/>